<keyword evidence="3" id="KW-1185">Reference proteome</keyword>
<feature type="transmembrane region" description="Helical" evidence="1">
    <location>
        <begin position="6"/>
        <end position="27"/>
    </location>
</feature>
<keyword evidence="1" id="KW-0472">Membrane</keyword>
<dbReference type="OrthoDB" id="37837at10239"/>
<keyword evidence="1" id="KW-1133">Transmembrane helix</keyword>
<reference evidence="2 3" key="1">
    <citation type="journal article" date="2013" name="Genome Announc.">
        <title>Complete Genome of Bacillus pumilus Siphophage Blastoid.</title>
        <authorList>
            <person name="Mash S.J."/>
            <person name="Minahan N.T."/>
            <person name="Chamakura K.R."/>
            <person name="Kuty Everett G.F."/>
        </authorList>
    </citation>
    <scope>NUCLEOTIDE SEQUENCE [LARGE SCALE GENOMIC DNA]</scope>
</reference>
<dbReference type="RefSeq" id="YP_008771874.1">
    <property type="nucleotide sequence ID" value="NC_022773.1"/>
</dbReference>
<dbReference type="KEGG" id="vg:17960441"/>
<keyword evidence="1" id="KW-0812">Transmembrane</keyword>
<accession>U5PSB3</accession>
<organism evidence="2 3">
    <name type="scientific">Bacillus phage Blastoid</name>
    <dbReference type="NCBI Taxonomy" id="2880540"/>
    <lineage>
        <taxon>Viruses</taxon>
        <taxon>Duplodnaviria</taxon>
        <taxon>Heunggongvirae</taxon>
        <taxon>Uroviricota</taxon>
        <taxon>Caudoviricetes</taxon>
        <taxon>Ehrlichviridae</taxon>
        <taxon>Andromedavirus</taxon>
        <taxon>Andromedavirus blastoid</taxon>
    </lineage>
</organism>
<protein>
    <submittedName>
        <fullName evidence="2">Uncharacterized protein</fullName>
    </submittedName>
</protein>
<sequence length="57" mass="6246">MIVFLYVFTVSLYFVASIAGFILELALKERLDGANFTLHLAVSTALVIFMIFTLGGS</sequence>
<name>U5PSB3_9CAUD</name>
<dbReference type="GeneID" id="17960441"/>
<evidence type="ECO:0000256" key="1">
    <source>
        <dbReference type="SAM" id="Phobius"/>
    </source>
</evidence>
<gene>
    <name evidence="2" type="ORF">Blastoid_51</name>
</gene>
<dbReference type="Proteomes" id="UP000017645">
    <property type="component" value="Segment"/>
</dbReference>
<dbReference type="EMBL" id="KF669648">
    <property type="protein sequence ID" value="AGY46850.1"/>
    <property type="molecule type" value="Genomic_DNA"/>
</dbReference>
<feature type="transmembrane region" description="Helical" evidence="1">
    <location>
        <begin position="34"/>
        <end position="54"/>
    </location>
</feature>
<proteinExistence type="predicted"/>
<evidence type="ECO:0000313" key="2">
    <source>
        <dbReference type="EMBL" id="AGY46850.1"/>
    </source>
</evidence>
<evidence type="ECO:0000313" key="3">
    <source>
        <dbReference type="Proteomes" id="UP000017645"/>
    </source>
</evidence>